<accession>A0A9P0QPU8</accession>
<feature type="region of interest" description="Disordered" evidence="1">
    <location>
        <begin position="456"/>
        <end position="548"/>
    </location>
</feature>
<evidence type="ECO:0000259" key="2">
    <source>
        <dbReference type="PROSITE" id="PS50888"/>
    </source>
</evidence>
<dbReference type="InterPro" id="IPR036638">
    <property type="entry name" value="HLH_DNA-bd_sf"/>
</dbReference>
<dbReference type="OrthoDB" id="5344169at2759"/>
<reference evidence="3" key="1">
    <citation type="submission" date="2022-03" db="EMBL/GenBank/DDBJ databases">
        <authorList>
            <person name="Legras J.-L."/>
            <person name="Devillers H."/>
            <person name="Grondin C."/>
        </authorList>
    </citation>
    <scope>NUCLEOTIDE SEQUENCE</scope>
    <source>
        <strain evidence="3">CLIB 1423</strain>
    </source>
</reference>
<feature type="domain" description="BHLH" evidence="2">
    <location>
        <begin position="536"/>
        <end position="590"/>
    </location>
</feature>
<dbReference type="InterPro" id="IPR011598">
    <property type="entry name" value="bHLH_dom"/>
</dbReference>
<feature type="compositionally biased region" description="Polar residues" evidence="1">
    <location>
        <begin position="382"/>
        <end position="394"/>
    </location>
</feature>
<sequence>MMEDWARTFSPPDRSSAIFFQELGELGSAAAITPNHPSAVVGAPAVGNSAGSAVSAASGESNTHTPNNFSEQDQFFLQQIENNLYDSNAGTPHMIKSGHTPQDQLHLQQQRQIHNSLGHQHRHQDVSQHHHHHHSSDISNPSSNSGSNPPTSTSTGAADMGLDNLNFILAEELHYENGHTLPSSHTHQSTAYPPSVHPPPHTPNMQALKNKSAIDKRVAAASSNSTSGGASGGKGRSSGFASPVLPSQNDKSYNDQHLYHKSQHHNHSHRNSLEGSIQHPPAQHVRPDAVFTPLVSPAVTPLESQVNLNKSQHHHHHQQSQSSGSGFVPPVSTVFEPLTSPALTAQQSDKRRPSSSMYAPHGEEKSSQSSNKRKTPHGTPILQATNGSNRSKQSPVVNAISALSSTFDKLPEASVDSNKSSLESTPMLPPQGKKVDIKRETPAAQMMGFTMGRLAEQQSSDANSSFDSPTMNGMNGGTVEGPRSTKKFSYNSKILPKTTSSSSETSPILSGSNDGLAEQKSGGIGSRGRTDKTQPTKKASHKVAEQGRRNRMNVAIHELASLIPKKYHDEVSIPSKATTVELASKYINDLLEELGKSHD</sequence>
<feature type="compositionally biased region" description="Low complexity" evidence="1">
    <location>
        <begin position="498"/>
        <end position="512"/>
    </location>
</feature>
<dbReference type="AlphaFoldDB" id="A0A9P0QPU8"/>
<evidence type="ECO:0000256" key="1">
    <source>
        <dbReference type="SAM" id="MobiDB-lite"/>
    </source>
</evidence>
<dbReference type="Gene3D" id="4.10.280.10">
    <property type="entry name" value="Helix-loop-helix DNA-binding domain"/>
    <property type="match status" value="1"/>
</dbReference>
<feature type="region of interest" description="Disordered" evidence="1">
    <location>
        <begin position="178"/>
        <end position="283"/>
    </location>
</feature>
<gene>
    <name evidence="3" type="ORF">CLIB1423_10S01354</name>
</gene>
<feature type="region of interest" description="Disordered" evidence="1">
    <location>
        <begin position="308"/>
        <end position="394"/>
    </location>
</feature>
<dbReference type="EMBL" id="CAKXYY010000010">
    <property type="protein sequence ID" value="CAH2353278.1"/>
    <property type="molecule type" value="Genomic_DNA"/>
</dbReference>
<feature type="compositionally biased region" description="Polar residues" evidence="1">
    <location>
        <begin position="415"/>
        <end position="424"/>
    </location>
</feature>
<feature type="region of interest" description="Disordered" evidence="1">
    <location>
        <begin position="86"/>
        <end position="159"/>
    </location>
</feature>
<dbReference type="SUPFAM" id="SSF47459">
    <property type="entry name" value="HLH, helix-loop-helix DNA-binding domain"/>
    <property type="match status" value="1"/>
</dbReference>
<feature type="compositionally biased region" description="Polar residues" evidence="1">
    <location>
        <begin position="456"/>
        <end position="473"/>
    </location>
</feature>
<feature type="compositionally biased region" description="Low complexity" evidence="1">
    <location>
        <begin position="102"/>
        <end position="112"/>
    </location>
</feature>
<evidence type="ECO:0000313" key="3">
    <source>
        <dbReference type="EMBL" id="CAH2353278.1"/>
    </source>
</evidence>
<name>A0A9P0QPU8_9ASCO</name>
<protein>
    <recommendedName>
        <fullName evidence="2">BHLH domain-containing protein</fullName>
    </recommendedName>
</protein>
<dbReference type="Proteomes" id="UP000837801">
    <property type="component" value="Unassembled WGS sequence"/>
</dbReference>
<evidence type="ECO:0000313" key="4">
    <source>
        <dbReference type="Proteomes" id="UP000837801"/>
    </source>
</evidence>
<dbReference type="SMART" id="SM00353">
    <property type="entry name" value="HLH"/>
    <property type="match status" value="1"/>
</dbReference>
<organism evidence="3 4">
    <name type="scientific">[Candida] railenensis</name>
    <dbReference type="NCBI Taxonomy" id="45579"/>
    <lineage>
        <taxon>Eukaryota</taxon>
        <taxon>Fungi</taxon>
        <taxon>Dikarya</taxon>
        <taxon>Ascomycota</taxon>
        <taxon>Saccharomycotina</taxon>
        <taxon>Pichiomycetes</taxon>
        <taxon>Debaryomycetaceae</taxon>
        <taxon>Kurtzmaniella</taxon>
    </lineage>
</organism>
<dbReference type="PROSITE" id="PS50888">
    <property type="entry name" value="BHLH"/>
    <property type="match status" value="1"/>
</dbReference>
<dbReference type="GO" id="GO:0046983">
    <property type="term" value="F:protein dimerization activity"/>
    <property type="evidence" value="ECO:0007669"/>
    <property type="project" value="InterPro"/>
</dbReference>
<feature type="region of interest" description="Disordered" evidence="1">
    <location>
        <begin position="412"/>
        <end position="434"/>
    </location>
</feature>
<comment type="caution">
    <text evidence="3">The sequence shown here is derived from an EMBL/GenBank/DDBJ whole genome shotgun (WGS) entry which is preliminary data.</text>
</comment>
<feature type="compositionally biased region" description="Low complexity" evidence="1">
    <location>
        <begin position="137"/>
        <end position="155"/>
    </location>
</feature>
<feature type="region of interest" description="Disordered" evidence="1">
    <location>
        <begin position="48"/>
        <end position="69"/>
    </location>
</feature>
<feature type="compositionally biased region" description="Polar residues" evidence="1">
    <location>
        <begin position="180"/>
        <end position="192"/>
    </location>
</feature>
<dbReference type="Pfam" id="PF00010">
    <property type="entry name" value="HLH"/>
    <property type="match status" value="1"/>
</dbReference>
<feature type="compositionally biased region" description="Low complexity" evidence="1">
    <location>
        <begin position="48"/>
        <end position="59"/>
    </location>
</feature>
<feature type="compositionally biased region" description="Polar residues" evidence="1">
    <location>
        <begin position="60"/>
        <end position="69"/>
    </location>
</feature>
<feature type="compositionally biased region" description="Low complexity" evidence="1">
    <location>
        <begin position="219"/>
        <end position="228"/>
    </location>
</feature>
<keyword evidence="4" id="KW-1185">Reference proteome</keyword>
<feature type="compositionally biased region" description="Basic residues" evidence="1">
    <location>
        <begin position="259"/>
        <end position="270"/>
    </location>
</feature>
<proteinExistence type="predicted"/>